<keyword evidence="6 7" id="KW-0472">Membrane</keyword>
<dbReference type="GO" id="GO:0055085">
    <property type="term" value="P:transmembrane transport"/>
    <property type="evidence" value="ECO:0007669"/>
    <property type="project" value="InterPro"/>
</dbReference>
<dbReference type="OrthoDB" id="9810086at2"/>
<dbReference type="AlphaFoldDB" id="A0A7C8GUJ2"/>
<dbReference type="EMBL" id="WEID01000046">
    <property type="protein sequence ID" value="KAB8137450.1"/>
    <property type="molecule type" value="Genomic_DNA"/>
</dbReference>
<feature type="transmembrane region" description="Helical" evidence="7">
    <location>
        <begin position="145"/>
        <end position="166"/>
    </location>
</feature>
<evidence type="ECO:0000259" key="8">
    <source>
        <dbReference type="PROSITE" id="PS50928"/>
    </source>
</evidence>
<comment type="similarity">
    <text evidence="7">Belongs to the binding-protein-dependent transport system permease family.</text>
</comment>
<feature type="domain" description="ABC transmembrane type-1" evidence="8">
    <location>
        <begin position="79"/>
        <end position="285"/>
    </location>
</feature>
<evidence type="ECO:0000256" key="7">
    <source>
        <dbReference type="RuleBase" id="RU363032"/>
    </source>
</evidence>
<comment type="caution">
    <text evidence="9">The sequence shown here is derived from an EMBL/GenBank/DDBJ whole genome shotgun (WGS) entry which is preliminary data.</text>
</comment>
<protein>
    <submittedName>
        <fullName evidence="9">Carbohydrate ABC transporter permease</fullName>
    </submittedName>
</protein>
<dbReference type="PANTHER" id="PTHR43744">
    <property type="entry name" value="ABC TRANSPORTER PERMEASE PROTEIN MG189-RELATED-RELATED"/>
    <property type="match status" value="1"/>
</dbReference>
<feature type="transmembrane region" description="Helical" evidence="7">
    <location>
        <begin position="114"/>
        <end position="133"/>
    </location>
</feature>
<dbReference type="Gene3D" id="1.10.3720.10">
    <property type="entry name" value="MetI-like"/>
    <property type="match status" value="1"/>
</dbReference>
<dbReference type="CDD" id="cd06261">
    <property type="entry name" value="TM_PBP2"/>
    <property type="match status" value="1"/>
</dbReference>
<feature type="transmembrane region" description="Helical" evidence="7">
    <location>
        <begin position="267"/>
        <end position="287"/>
    </location>
</feature>
<evidence type="ECO:0000256" key="3">
    <source>
        <dbReference type="ARBA" id="ARBA00022475"/>
    </source>
</evidence>
<accession>A0A7C8GUJ2</accession>
<evidence type="ECO:0000313" key="9">
    <source>
        <dbReference type="EMBL" id="KAB8137450.1"/>
    </source>
</evidence>
<dbReference type="PANTHER" id="PTHR43744:SF9">
    <property type="entry name" value="POLYGALACTURONAN_RHAMNOGALACTURONAN TRANSPORT SYSTEM PERMEASE PROTEIN YTCP"/>
    <property type="match status" value="1"/>
</dbReference>
<dbReference type="InterPro" id="IPR000515">
    <property type="entry name" value="MetI-like"/>
</dbReference>
<feature type="transmembrane region" description="Helical" evidence="7">
    <location>
        <begin position="187"/>
        <end position="210"/>
    </location>
</feature>
<dbReference type="RefSeq" id="WP_153402770.1">
    <property type="nucleotide sequence ID" value="NZ_ML762429.1"/>
</dbReference>
<reference evidence="9 10" key="1">
    <citation type="submission" date="2019-10" db="EMBL/GenBank/DDBJ databases">
        <title>Gracilibacillus sp. nov. isolated from rice seeds.</title>
        <authorList>
            <person name="He S."/>
        </authorList>
    </citation>
    <scope>NUCLEOTIDE SEQUENCE [LARGE SCALE GENOMIC DNA]</scope>
    <source>
        <strain evidence="9 10">TD8</strain>
    </source>
</reference>
<dbReference type="Pfam" id="PF00528">
    <property type="entry name" value="BPD_transp_1"/>
    <property type="match status" value="1"/>
</dbReference>
<proteinExistence type="inferred from homology"/>
<dbReference type="Proteomes" id="UP000480246">
    <property type="component" value="Unassembled WGS sequence"/>
</dbReference>
<evidence type="ECO:0000256" key="4">
    <source>
        <dbReference type="ARBA" id="ARBA00022692"/>
    </source>
</evidence>
<dbReference type="GO" id="GO:0005886">
    <property type="term" value="C:plasma membrane"/>
    <property type="evidence" value="ECO:0007669"/>
    <property type="project" value="UniProtKB-SubCell"/>
</dbReference>
<keyword evidence="3" id="KW-1003">Cell membrane</keyword>
<gene>
    <name evidence="9" type="ORF">F9U64_09430</name>
</gene>
<dbReference type="PROSITE" id="PS50928">
    <property type="entry name" value="ABC_TM1"/>
    <property type="match status" value="1"/>
</dbReference>
<evidence type="ECO:0000256" key="1">
    <source>
        <dbReference type="ARBA" id="ARBA00004651"/>
    </source>
</evidence>
<keyword evidence="4 7" id="KW-0812">Transmembrane</keyword>
<comment type="subcellular location">
    <subcellularLocation>
        <location evidence="1 7">Cell membrane</location>
        <topology evidence="1 7">Multi-pass membrane protein</topology>
    </subcellularLocation>
</comment>
<keyword evidence="10" id="KW-1185">Reference proteome</keyword>
<evidence type="ECO:0000256" key="2">
    <source>
        <dbReference type="ARBA" id="ARBA00022448"/>
    </source>
</evidence>
<keyword evidence="5 7" id="KW-1133">Transmembrane helix</keyword>
<name>A0A7C8GUJ2_9BACI</name>
<feature type="transmembrane region" description="Helical" evidence="7">
    <location>
        <begin position="83"/>
        <end position="102"/>
    </location>
</feature>
<evidence type="ECO:0000256" key="5">
    <source>
        <dbReference type="ARBA" id="ARBA00022989"/>
    </source>
</evidence>
<organism evidence="9 10">
    <name type="scientific">Gracilibacillus oryzae</name>
    <dbReference type="NCBI Taxonomy" id="1672701"/>
    <lineage>
        <taxon>Bacteria</taxon>
        <taxon>Bacillati</taxon>
        <taxon>Bacillota</taxon>
        <taxon>Bacilli</taxon>
        <taxon>Bacillales</taxon>
        <taxon>Bacillaceae</taxon>
        <taxon>Gracilibacillus</taxon>
    </lineage>
</organism>
<evidence type="ECO:0000256" key="6">
    <source>
        <dbReference type="ARBA" id="ARBA00023136"/>
    </source>
</evidence>
<keyword evidence="2 7" id="KW-0813">Transport</keyword>
<feature type="transmembrane region" description="Helical" evidence="7">
    <location>
        <begin position="21"/>
        <end position="43"/>
    </location>
</feature>
<evidence type="ECO:0000313" key="10">
    <source>
        <dbReference type="Proteomes" id="UP000480246"/>
    </source>
</evidence>
<dbReference type="InterPro" id="IPR035906">
    <property type="entry name" value="MetI-like_sf"/>
</dbReference>
<dbReference type="SUPFAM" id="SSF161098">
    <property type="entry name" value="MetI-like"/>
    <property type="match status" value="1"/>
</dbReference>
<sequence>MDSLARVARSKNDKIFDFINYSILTIILLVVLYPLYLIVISSFSDPVAVNSGKVMFWPEGFTLKGYEILLENSEVWRGYLNSMLYTILSVIVNLILVIPAGYALSRKDLVGRNFFMFFSVFTMFFSGGLIPSYLLVQQLNMIDTIWAVIIPSAVSAFHLIVVRTFFQTTIPDELLEAAKMDGCSTTVFFLKIVVPLSAPIIAVMALFSAVSEWNSYFSALIYLQDQALYPLQLILRSILVASQDAATVTDGAVDPELIAEQQQYKELIKYSLIIVSSLPVLVIYPFFQRYFVKGVMIGSIKG</sequence>